<reference evidence="2" key="1">
    <citation type="submission" date="2020-01" db="EMBL/GenBank/DDBJ databases">
        <authorList>
            <person name="Mishra B."/>
        </authorList>
    </citation>
    <scope>NUCLEOTIDE SEQUENCE [LARGE SCALE GENOMIC DNA]</scope>
</reference>
<evidence type="ECO:0000313" key="3">
    <source>
        <dbReference type="Proteomes" id="UP000467841"/>
    </source>
</evidence>
<comment type="caution">
    <text evidence="2">The sequence shown here is derived from an EMBL/GenBank/DDBJ whole genome shotgun (WGS) entry which is preliminary data.</text>
</comment>
<dbReference type="Proteomes" id="UP000467841">
    <property type="component" value="Unassembled WGS sequence"/>
</dbReference>
<evidence type="ECO:0000256" key="1">
    <source>
        <dbReference type="SAM" id="MobiDB-lite"/>
    </source>
</evidence>
<keyword evidence="3" id="KW-1185">Reference proteome</keyword>
<feature type="compositionally biased region" description="Basic and acidic residues" evidence="1">
    <location>
        <begin position="1"/>
        <end position="11"/>
    </location>
</feature>
<dbReference type="AlphaFoldDB" id="A0A6D2HJF7"/>
<dbReference type="EMBL" id="CACVBM020000177">
    <property type="protein sequence ID" value="CAA7015469.1"/>
    <property type="molecule type" value="Genomic_DNA"/>
</dbReference>
<protein>
    <submittedName>
        <fullName evidence="2">Uncharacterized protein</fullName>
    </submittedName>
</protein>
<sequence>MLLDQDLRFDDVDAGSNRIPPTEATDAEADAESTQNFPTTQRPSSSNIVNGSNNDNGLSSSTRPRANKKRSRAVQGGQDVAQVIRDSVKSRDKILAHKNQQIENHPEFSCSQLRAMEVLHSLRAIKMCLLCTRQELVKAGMPEDHLGNLVSFNVSFLMNKFLFTRPSYFVYDKQVYFLRMKFVLSVF</sequence>
<proteinExistence type="predicted"/>
<feature type="region of interest" description="Disordered" evidence="1">
    <location>
        <begin position="1"/>
        <end position="78"/>
    </location>
</feature>
<name>A0A6D2HJF7_9BRAS</name>
<feature type="compositionally biased region" description="Polar residues" evidence="1">
    <location>
        <begin position="33"/>
        <end position="49"/>
    </location>
</feature>
<feature type="compositionally biased region" description="Low complexity" evidence="1">
    <location>
        <begin position="50"/>
        <end position="61"/>
    </location>
</feature>
<evidence type="ECO:0000313" key="2">
    <source>
        <dbReference type="EMBL" id="CAA7015469.1"/>
    </source>
</evidence>
<accession>A0A6D2HJF7</accession>
<gene>
    <name evidence="2" type="ORF">MERR_LOCUS2704</name>
</gene>
<organism evidence="2 3">
    <name type="scientific">Microthlaspi erraticum</name>
    <dbReference type="NCBI Taxonomy" id="1685480"/>
    <lineage>
        <taxon>Eukaryota</taxon>
        <taxon>Viridiplantae</taxon>
        <taxon>Streptophyta</taxon>
        <taxon>Embryophyta</taxon>
        <taxon>Tracheophyta</taxon>
        <taxon>Spermatophyta</taxon>
        <taxon>Magnoliopsida</taxon>
        <taxon>eudicotyledons</taxon>
        <taxon>Gunneridae</taxon>
        <taxon>Pentapetalae</taxon>
        <taxon>rosids</taxon>
        <taxon>malvids</taxon>
        <taxon>Brassicales</taxon>
        <taxon>Brassicaceae</taxon>
        <taxon>Coluteocarpeae</taxon>
        <taxon>Microthlaspi</taxon>
    </lineage>
</organism>